<evidence type="ECO:0000256" key="1">
    <source>
        <dbReference type="SAM" id="MobiDB-lite"/>
    </source>
</evidence>
<sequence length="69" mass="7330">MRAMLAEALGRTLPPGPRVIDAPTAGHAEAGMDLARGRRARQPADQRYTDPGGPGRGERSPAQARSLLR</sequence>
<dbReference type="Proteomes" id="UP000740926">
    <property type="component" value="Unassembled WGS sequence"/>
</dbReference>
<accession>A0A9P7C2B2</accession>
<keyword evidence="3" id="KW-1185">Reference proteome</keyword>
<organism evidence="2 3">
    <name type="scientific">Rhizopus delemar</name>
    <dbReference type="NCBI Taxonomy" id="936053"/>
    <lineage>
        <taxon>Eukaryota</taxon>
        <taxon>Fungi</taxon>
        <taxon>Fungi incertae sedis</taxon>
        <taxon>Mucoromycota</taxon>
        <taxon>Mucoromycotina</taxon>
        <taxon>Mucoromycetes</taxon>
        <taxon>Mucorales</taxon>
        <taxon>Mucorineae</taxon>
        <taxon>Rhizopodaceae</taxon>
        <taxon>Rhizopus</taxon>
    </lineage>
</organism>
<comment type="caution">
    <text evidence="2">The sequence shown here is derived from an EMBL/GenBank/DDBJ whole genome shotgun (WGS) entry which is preliminary data.</text>
</comment>
<evidence type="ECO:0000313" key="3">
    <source>
        <dbReference type="Proteomes" id="UP000740926"/>
    </source>
</evidence>
<name>A0A9P7C2B2_9FUNG</name>
<evidence type="ECO:0000313" key="2">
    <source>
        <dbReference type="EMBL" id="KAG1532169.1"/>
    </source>
</evidence>
<dbReference type="AlphaFoldDB" id="A0A9P7C2B2"/>
<feature type="region of interest" description="Disordered" evidence="1">
    <location>
        <begin position="1"/>
        <end position="69"/>
    </location>
</feature>
<dbReference type="EMBL" id="JAANIU010010115">
    <property type="protein sequence ID" value="KAG1532169.1"/>
    <property type="molecule type" value="Genomic_DNA"/>
</dbReference>
<reference evidence="2 3" key="1">
    <citation type="journal article" date="2020" name="Microb. Genom.">
        <title>Genetic diversity of clinical and environmental Mucorales isolates obtained from an investigation of mucormycosis cases among solid organ transplant recipients.</title>
        <authorList>
            <person name="Nguyen M.H."/>
            <person name="Kaul D."/>
            <person name="Muto C."/>
            <person name="Cheng S.J."/>
            <person name="Richter R.A."/>
            <person name="Bruno V.M."/>
            <person name="Liu G."/>
            <person name="Beyhan S."/>
            <person name="Sundermann A.J."/>
            <person name="Mounaud S."/>
            <person name="Pasculle A.W."/>
            <person name="Nierman W.C."/>
            <person name="Driscoll E."/>
            <person name="Cumbie R."/>
            <person name="Clancy C.J."/>
            <person name="Dupont C.L."/>
        </authorList>
    </citation>
    <scope>NUCLEOTIDE SEQUENCE [LARGE SCALE GENOMIC DNA]</scope>
    <source>
        <strain evidence="2 3">GL24</strain>
    </source>
</reference>
<proteinExistence type="predicted"/>
<protein>
    <submittedName>
        <fullName evidence="2">Uncharacterized protein</fullName>
    </submittedName>
</protein>
<gene>
    <name evidence="2" type="ORF">G6F50_016324</name>
</gene>